<proteinExistence type="predicted"/>
<name>A0A9W8ZPS1_9AGAR</name>
<feature type="domain" description="DUF6699" evidence="1">
    <location>
        <begin position="122"/>
        <end position="233"/>
    </location>
</feature>
<reference evidence="2" key="2">
    <citation type="journal article" date="2023" name="Proc. Natl. Acad. Sci. U.S.A.">
        <title>A global phylogenomic analysis of the shiitake genus Lentinula.</title>
        <authorList>
            <person name="Sierra-Patev S."/>
            <person name="Min B."/>
            <person name="Naranjo-Ortiz M."/>
            <person name="Looney B."/>
            <person name="Konkel Z."/>
            <person name="Slot J.C."/>
            <person name="Sakamoto Y."/>
            <person name="Steenwyk J.L."/>
            <person name="Rokas A."/>
            <person name="Carro J."/>
            <person name="Camarero S."/>
            <person name="Ferreira P."/>
            <person name="Molpeceres G."/>
            <person name="Ruiz-Duenas F.J."/>
            <person name="Serrano A."/>
            <person name="Henrissat B."/>
            <person name="Drula E."/>
            <person name="Hughes K.W."/>
            <person name="Mata J.L."/>
            <person name="Ishikawa N.K."/>
            <person name="Vargas-Isla R."/>
            <person name="Ushijima S."/>
            <person name="Smith C.A."/>
            <person name="Donoghue J."/>
            <person name="Ahrendt S."/>
            <person name="Andreopoulos W."/>
            <person name="He G."/>
            <person name="LaButti K."/>
            <person name="Lipzen A."/>
            <person name="Ng V."/>
            <person name="Riley R."/>
            <person name="Sandor L."/>
            <person name="Barry K."/>
            <person name="Martinez A.T."/>
            <person name="Xiao Y."/>
            <person name="Gibbons J.G."/>
            <person name="Terashima K."/>
            <person name="Grigoriev I.V."/>
            <person name="Hibbett D."/>
        </authorList>
    </citation>
    <scope>NUCLEOTIDE SEQUENCE</scope>
    <source>
        <strain evidence="2">Sp2 HRB7682 ss15</strain>
    </source>
</reference>
<evidence type="ECO:0000313" key="2">
    <source>
        <dbReference type="EMBL" id="KAJ4463757.1"/>
    </source>
</evidence>
<evidence type="ECO:0000313" key="3">
    <source>
        <dbReference type="Proteomes" id="UP001150238"/>
    </source>
</evidence>
<dbReference type="Proteomes" id="UP001150238">
    <property type="component" value="Unassembled WGS sequence"/>
</dbReference>
<evidence type="ECO:0000259" key="1">
    <source>
        <dbReference type="Pfam" id="PF20415"/>
    </source>
</evidence>
<comment type="caution">
    <text evidence="2">The sequence shown here is derived from an EMBL/GenBank/DDBJ whole genome shotgun (WGS) entry which is preliminary data.</text>
</comment>
<dbReference type="InterPro" id="IPR046522">
    <property type="entry name" value="DUF6699"/>
</dbReference>
<reference evidence="2" key="1">
    <citation type="submission" date="2022-08" db="EMBL/GenBank/DDBJ databases">
        <authorList>
            <consortium name="DOE Joint Genome Institute"/>
            <person name="Min B."/>
            <person name="Riley R."/>
            <person name="Sierra-Patev S."/>
            <person name="Naranjo-Ortiz M."/>
            <person name="Looney B."/>
            <person name="Konkel Z."/>
            <person name="Slot J.C."/>
            <person name="Sakamoto Y."/>
            <person name="Steenwyk J.L."/>
            <person name="Rokas A."/>
            <person name="Carro J."/>
            <person name="Camarero S."/>
            <person name="Ferreira P."/>
            <person name="Molpeceres G."/>
            <person name="Ruiz-Duenas F.J."/>
            <person name="Serrano A."/>
            <person name="Henrissat B."/>
            <person name="Drula E."/>
            <person name="Hughes K.W."/>
            <person name="Mata J.L."/>
            <person name="Ishikawa N.K."/>
            <person name="Vargas-Isla R."/>
            <person name="Ushijima S."/>
            <person name="Smith C.A."/>
            <person name="Ahrendt S."/>
            <person name="Andreopoulos W."/>
            <person name="He G."/>
            <person name="Labutti K."/>
            <person name="Lipzen A."/>
            <person name="Ng V."/>
            <person name="Sandor L."/>
            <person name="Barry K."/>
            <person name="Martinez A.T."/>
            <person name="Xiao Y."/>
            <person name="Gibbons J.G."/>
            <person name="Terashima K."/>
            <person name="Hibbett D.S."/>
            <person name="Grigoriev I.V."/>
        </authorList>
    </citation>
    <scope>NUCLEOTIDE SEQUENCE</scope>
    <source>
        <strain evidence="2">Sp2 HRB7682 ss15</strain>
    </source>
</reference>
<organism evidence="2 3">
    <name type="scientific">Lentinula lateritia</name>
    <dbReference type="NCBI Taxonomy" id="40482"/>
    <lineage>
        <taxon>Eukaryota</taxon>
        <taxon>Fungi</taxon>
        <taxon>Dikarya</taxon>
        <taxon>Basidiomycota</taxon>
        <taxon>Agaricomycotina</taxon>
        <taxon>Agaricomycetes</taxon>
        <taxon>Agaricomycetidae</taxon>
        <taxon>Agaricales</taxon>
        <taxon>Marasmiineae</taxon>
        <taxon>Omphalotaceae</taxon>
        <taxon>Lentinula</taxon>
    </lineage>
</organism>
<dbReference type="Pfam" id="PF20415">
    <property type="entry name" value="DUF6699"/>
    <property type="match status" value="1"/>
</dbReference>
<sequence length="243" mass="27414">MMHSNTIRDYSSPYHQRHRPLVRRYTLSDSELSLPSVRLNRPESFTPSLPSSPYVHRASGHVITFIPFRTYTGTPPPFAPPALHYSISPYAPIPLPSQSSVGEPVSLHPLLQTSISTTVLDLDLSSSPDAIHSTLMIAATAGIFDPATQPPLPSMTITHPLLPWFITVHRSVSEHVTVLDVLHTICTDLNKRVERRRSQRHERNGDGLDAWEGRQRIEFLQGRYRFRGLRGIQSGEDVWELVM</sequence>
<accession>A0A9W8ZPS1</accession>
<dbReference type="AlphaFoldDB" id="A0A9W8ZPS1"/>
<protein>
    <recommendedName>
        <fullName evidence="1">DUF6699 domain-containing protein</fullName>
    </recommendedName>
</protein>
<dbReference type="EMBL" id="JANVFS010000067">
    <property type="protein sequence ID" value="KAJ4463757.1"/>
    <property type="molecule type" value="Genomic_DNA"/>
</dbReference>
<gene>
    <name evidence="2" type="ORF">C8J55DRAFT_531248</name>
</gene>